<organism evidence="11 12">
    <name type="scientific">Candidatus Falkowbacteria bacterium RIFOXYD2_FULL_34_120</name>
    <dbReference type="NCBI Taxonomy" id="1798007"/>
    <lineage>
        <taxon>Bacteria</taxon>
        <taxon>Candidatus Falkowiibacteriota</taxon>
    </lineage>
</organism>
<dbReference type="EC" id="3.4.23.36" evidence="9"/>
<feature type="active site" evidence="9">
    <location>
        <position position="136"/>
    </location>
</feature>
<gene>
    <name evidence="9" type="primary">lspA</name>
    <name evidence="11" type="ORF">A2531_00920</name>
</gene>
<keyword evidence="6 9" id="KW-0378">Hydrolase</keyword>
<keyword evidence="2 9" id="KW-1003">Cell membrane</keyword>
<evidence type="ECO:0000256" key="9">
    <source>
        <dbReference type="HAMAP-Rule" id="MF_00161"/>
    </source>
</evidence>
<keyword evidence="5 9" id="KW-0064">Aspartyl protease</keyword>
<keyword evidence="4 9" id="KW-0812">Transmembrane</keyword>
<reference evidence="11 12" key="1">
    <citation type="journal article" date="2016" name="Nat. Commun.">
        <title>Thousands of microbial genomes shed light on interconnected biogeochemical processes in an aquifer system.</title>
        <authorList>
            <person name="Anantharaman K."/>
            <person name="Brown C.T."/>
            <person name="Hug L.A."/>
            <person name="Sharon I."/>
            <person name="Castelle C.J."/>
            <person name="Probst A.J."/>
            <person name="Thomas B.C."/>
            <person name="Singh A."/>
            <person name="Wilkins M.J."/>
            <person name="Karaoz U."/>
            <person name="Brodie E.L."/>
            <person name="Williams K.H."/>
            <person name="Hubbard S.S."/>
            <person name="Banfield J.F."/>
        </authorList>
    </citation>
    <scope>NUCLEOTIDE SEQUENCE [LARGE SCALE GENOMIC DNA]</scope>
</reference>
<comment type="subcellular location">
    <subcellularLocation>
        <location evidence="9">Cell membrane</location>
        <topology evidence="9">Multi-pass membrane protein</topology>
    </subcellularLocation>
</comment>
<evidence type="ECO:0000256" key="6">
    <source>
        <dbReference type="ARBA" id="ARBA00022801"/>
    </source>
</evidence>
<evidence type="ECO:0000256" key="5">
    <source>
        <dbReference type="ARBA" id="ARBA00022750"/>
    </source>
</evidence>
<keyword evidence="8 9" id="KW-0472">Membrane</keyword>
<feature type="transmembrane region" description="Helical" evidence="9">
    <location>
        <begin position="57"/>
        <end position="82"/>
    </location>
</feature>
<comment type="similarity">
    <text evidence="1 9 10">Belongs to the peptidase A8 family.</text>
</comment>
<feature type="transmembrane region" description="Helical" evidence="9">
    <location>
        <begin position="12"/>
        <end position="31"/>
    </location>
</feature>
<dbReference type="Pfam" id="PF01252">
    <property type="entry name" value="Peptidase_A8"/>
    <property type="match status" value="1"/>
</dbReference>
<feature type="transmembrane region" description="Helical" evidence="9">
    <location>
        <begin position="132"/>
        <end position="151"/>
    </location>
</feature>
<dbReference type="AlphaFoldDB" id="A0A1F5TR36"/>
<proteinExistence type="inferred from homology"/>
<evidence type="ECO:0000256" key="4">
    <source>
        <dbReference type="ARBA" id="ARBA00022692"/>
    </source>
</evidence>
<comment type="function">
    <text evidence="9">This protein specifically catalyzes the removal of signal peptides from prolipoproteins.</text>
</comment>
<name>A0A1F5TR36_9BACT</name>
<dbReference type="GO" id="GO:0006508">
    <property type="term" value="P:proteolysis"/>
    <property type="evidence" value="ECO:0007669"/>
    <property type="project" value="UniProtKB-KW"/>
</dbReference>
<comment type="catalytic activity">
    <reaction evidence="9">
        <text>Release of signal peptides from bacterial membrane prolipoproteins. Hydrolyzes -Xaa-Yaa-Zaa-|-(S,diacylglyceryl)Cys-, in which Xaa is hydrophobic (preferably Leu), and Yaa (Ala or Ser) and Zaa (Gly or Ala) have small, neutral side chains.</text>
        <dbReference type="EC" id="3.4.23.36"/>
    </reaction>
</comment>
<dbReference type="HAMAP" id="MF_00161">
    <property type="entry name" value="LspA"/>
    <property type="match status" value="1"/>
</dbReference>
<dbReference type="InterPro" id="IPR001872">
    <property type="entry name" value="Peptidase_A8"/>
</dbReference>
<evidence type="ECO:0000256" key="7">
    <source>
        <dbReference type="ARBA" id="ARBA00022989"/>
    </source>
</evidence>
<feature type="transmembrane region" description="Helical" evidence="9">
    <location>
        <begin position="94"/>
        <end position="112"/>
    </location>
</feature>
<evidence type="ECO:0000256" key="8">
    <source>
        <dbReference type="ARBA" id="ARBA00023136"/>
    </source>
</evidence>
<evidence type="ECO:0000313" key="11">
    <source>
        <dbReference type="EMBL" id="OGF41224.1"/>
    </source>
</evidence>
<dbReference type="PANTHER" id="PTHR33695">
    <property type="entry name" value="LIPOPROTEIN SIGNAL PEPTIDASE"/>
    <property type="match status" value="1"/>
</dbReference>
<comment type="caution">
    <text evidence="11">The sequence shown here is derived from an EMBL/GenBank/DDBJ whole genome shotgun (WGS) entry which is preliminary data.</text>
</comment>
<evidence type="ECO:0000256" key="10">
    <source>
        <dbReference type="RuleBase" id="RU004181"/>
    </source>
</evidence>
<feature type="active site" evidence="9">
    <location>
        <position position="122"/>
    </location>
</feature>
<keyword evidence="7 9" id="KW-1133">Transmembrane helix</keyword>
<evidence type="ECO:0000256" key="3">
    <source>
        <dbReference type="ARBA" id="ARBA00022670"/>
    </source>
</evidence>
<dbReference type="UniPathway" id="UPA00665"/>
<comment type="pathway">
    <text evidence="9">Protein modification; lipoprotein biosynthesis (signal peptide cleavage).</text>
</comment>
<protein>
    <recommendedName>
        <fullName evidence="9">Lipoprotein signal peptidase</fullName>
        <ecNumber evidence="9">3.4.23.36</ecNumber>
    </recommendedName>
    <alternativeName>
        <fullName evidence="9">Prolipoprotein signal peptidase</fullName>
    </alternativeName>
    <alternativeName>
        <fullName evidence="9">Signal peptidase II</fullName>
        <shortName evidence="9">SPase II</shortName>
    </alternativeName>
</protein>
<dbReference type="GO" id="GO:0004190">
    <property type="term" value="F:aspartic-type endopeptidase activity"/>
    <property type="evidence" value="ECO:0007669"/>
    <property type="project" value="UniProtKB-UniRule"/>
</dbReference>
<keyword evidence="3 9" id="KW-0645">Protease</keyword>
<accession>A0A1F5TR36</accession>
<dbReference type="GO" id="GO:0005886">
    <property type="term" value="C:plasma membrane"/>
    <property type="evidence" value="ECO:0007669"/>
    <property type="project" value="UniProtKB-SubCell"/>
</dbReference>
<dbReference type="PANTHER" id="PTHR33695:SF1">
    <property type="entry name" value="LIPOPROTEIN SIGNAL PEPTIDASE"/>
    <property type="match status" value="1"/>
</dbReference>
<dbReference type="EMBL" id="MFGO01000012">
    <property type="protein sequence ID" value="OGF41224.1"/>
    <property type="molecule type" value="Genomic_DNA"/>
</dbReference>
<evidence type="ECO:0000256" key="1">
    <source>
        <dbReference type="ARBA" id="ARBA00006139"/>
    </source>
</evidence>
<evidence type="ECO:0000256" key="2">
    <source>
        <dbReference type="ARBA" id="ARBA00022475"/>
    </source>
</evidence>
<sequence length="155" mass="17877">MQNNITKKNSTQKIAIIIFIAIFCVSIDRFLKILSSVYLKPTYIIENILQFNFAKNYFIAFSIPFTGLILNITITSILLFLIYHLVTVLKENKIIYSSCLIFIILGTMSNLFDRLKYGYVIDYIDLKYFTVFNIADSMIVCAAACLILIILKEKK</sequence>
<evidence type="ECO:0000313" key="12">
    <source>
        <dbReference type="Proteomes" id="UP000177579"/>
    </source>
</evidence>
<dbReference type="PRINTS" id="PR00781">
    <property type="entry name" value="LIPOSIGPTASE"/>
</dbReference>
<dbReference type="Proteomes" id="UP000177579">
    <property type="component" value="Unassembled WGS sequence"/>
</dbReference>